<dbReference type="EMBL" id="MJBS01000101">
    <property type="protein sequence ID" value="OHE94411.1"/>
    <property type="molecule type" value="Genomic_DNA"/>
</dbReference>
<evidence type="ECO:0000313" key="2">
    <source>
        <dbReference type="Proteomes" id="UP000176998"/>
    </source>
</evidence>
<dbReference type="AlphaFoldDB" id="A0A1G4AZ58"/>
<dbReference type="Proteomes" id="UP000176998">
    <property type="component" value="Unassembled WGS sequence"/>
</dbReference>
<gene>
    <name evidence="1" type="ORF">CORC01_10339</name>
</gene>
<evidence type="ECO:0000313" key="1">
    <source>
        <dbReference type="EMBL" id="OHE94411.1"/>
    </source>
</evidence>
<proteinExistence type="predicted"/>
<comment type="caution">
    <text evidence="1">The sequence shown here is derived from an EMBL/GenBank/DDBJ whole genome shotgun (WGS) entry which is preliminary data.</text>
</comment>
<protein>
    <submittedName>
        <fullName evidence="1">Uncharacterized protein</fullName>
    </submittedName>
</protein>
<name>A0A1G4AZ58_9PEZI</name>
<dbReference type="RefSeq" id="XP_022471574.1">
    <property type="nucleotide sequence ID" value="XM_022621967.1"/>
</dbReference>
<accession>A0A1G4AZ58</accession>
<dbReference type="GeneID" id="34563477"/>
<organism evidence="1 2">
    <name type="scientific">Colletotrichum orchidophilum</name>
    <dbReference type="NCBI Taxonomy" id="1209926"/>
    <lineage>
        <taxon>Eukaryota</taxon>
        <taxon>Fungi</taxon>
        <taxon>Dikarya</taxon>
        <taxon>Ascomycota</taxon>
        <taxon>Pezizomycotina</taxon>
        <taxon>Sordariomycetes</taxon>
        <taxon>Hypocreomycetidae</taxon>
        <taxon>Glomerellales</taxon>
        <taxon>Glomerellaceae</taxon>
        <taxon>Colletotrichum</taxon>
    </lineage>
</organism>
<sequence>MAPVGAFSTAWHSSRATNVCALIRPVALIASLRYRTKRDRRWDDLCIYNTLLNHI</sequence>
<reference evidence="1 2" key="1">
    <citation type="submission" date="2016-09" db="EMBL/GenBank/DDBJ databases">
        <authorList>
            <person name="Capua I."/>
            <person name="De Benedictis P."/>
            <person name="Joannis T."/>
            <person name="Lombin L.H."/>
            <person name="Cattoli G."/>
        </authorList>
    </citation>
    <scope>NUCLEOTIDE SEQUENCE [LARGE SCALE GENOMIC DNA]</scope>
    <source>
        <strain evidence="1 2">IMI 309357</strain>
    </source>
</reference>
<keyword evidence="2" id="KW-1185">Reference proteome</keyword>
<dbReference type="OrthoDB" id="10410257at2759"/>